<evidence type="ECO:0000313" key="3">
    <source>
        <dbReference type="Proteomes" id="UP000477722"/>
    </source>
</evidence>
<dbReference type="AlphaFoldDB" id="A0A6G4X0W7"/>
<accession>A0A6G4X0W7</accession>
<keyword evidence="3" id="KW-1185">Reference proteome</keyword>
<dbReference type="RefSeq" id="WP_165300777.1">
    <property type="nucleotide sequence ID" value="NZ_JAAKZZ010000267.1"/>
</dbReference>
<feature type="compositionally biased region" description="Polar residues" evidence="1">
    <location>
        <begin position="11"/>
        <end position="20"/>
    </location>
</feature>
<protein>
    <submittedName>
        <fullName evidence="2">Uncharacterized protein</fullName>
    </submittedName>
</protein>
<sequence length="373" mass="39071">MPVRSAWLLNRSDTSTGQSRTDTRLAPLGTMVPEGPLTSRDGVIPGSSEGEFVLDGLYVFGEAEGMTAVVAPGRAVVQSTAAAGAYPVVVTEYAPLTFADGDPDNPRIDRVVLRIYDGTQDASGRTEAALEIVEGTPSGAPEEPATPSGAIALAAVTVPAGTSAGSGGIDWSSAVADRRRPTVAVGGVIPQSWGSNFPGAYPGQYRDVGDGGLERWDGAAWQPYPALPVWREWTPDWTTSTGQHTPSFGNASVDCRYVQLGTLVHASFNFYFGSTTKFSPGGVGDNWRFSLPVRAAGATHAVGFAGLQDTPGRRAMARVRFTTPGVMELEISSAVVRDTVDHTGLVDAISPWPWAAGMRIAGTVIYEAAEAAQ</sequence>
<gene>
    <name evidence="2" type="ORF">G5C65_22795</name>
</gene>
<reference evidence="2 3" key="1">
    <citation type="submission" date="2020-02" db="EMBL/GenBank/DDBJ databases">
        <title>Whole-genome analyses of novel actinobacteria.</title>
        <authorList>
            <person name="Sahin N."/>
            <person name="Tatar D."/>
        </authorList>
    </citation>
    <scope>NUCLEOTIDE SEQUENCE [LARGE SCALE GENOMIC DNA]</scope>
    <source>
        <strain evidence="2 3">SB3404</strain>
    </source>
</reference>
<evidence type="ECO:0000313" key="2">
    <source>
        <dbReference type="EMBL" id="NGO71135.1"/>
    </source>
</evidence>
<organism evidence="2 3">
    <name type="scientific">Streptomyces boncukensis</name>
    <dbReference type="NCBI Taxonomy" id="2711219"/>
    <lineage>
        <taxon>Bacteria</taxon>
        <taxon>Bacillati</taxon>
        <taxon>Actinomycetota</taxon>
        <taxon>Actinomycetes</taxon>
        <taxon>Kitasatosporales</taxon>
        <taxon>Streptomycetaceae</taxon>
        <taxon>Streptomyces</taxon>
    </lineage>
</organism>
<feature type="region of interest" description="Disordered" evidence="1">
    <location>
        <begin position="1"/>
        <end position="23"/>
    </location>
</feature>
<name>A0A6G4X0W7_9ACTN</name>
<dbReference type="Proteomes" id="UP000477722">
    <property type="component" value="Unassembled WGS sequence"/>
</dbReference>
<evidence type="ECO:0000256" key="1">
    <source>
        <dbReference type="SAM" id="MobiDB-lite"/>
    </source>
</evidence>
<proteinExistence type="predicted"/>
<dbReference type="EMBL" id="JAAKZZ010000267">
    <property type="protein sequence ID" value="NGO71135.1"/>
    <property type="molecule type" value="Genomic_DNA"/>
</dbReference>
<comment type="caution">
    <text evidence="2">The sequence shown here is derived from an EMBL/GenBank/DDBJ whole genome shotgun (WGS) entry which is preliminary data.</text>
</comment>